<evidence type="ECO:0000313" key="7">
    <source>
        <dbReference type="EMBL" id="BAE50478.1"/>
    </source>
</evidence>
<comment type="similarity">
    <text evidence="1">Belongs to the ABC transporter superfamily.</text>
</comment>
<sequence>MEAGMLLEISGLTSHYGRIQALKGIDVQVAEGELVALVGANGAGKTTLLRCISGVQGVTGGSIKFAGQDITKMSPEARVGLGISQSPEGRQVFGPMSVEDNLRLGAYRRHGPDIKADMDRMYEMFPILHKKRELPAGTLSGGQQQMLAIARALMANPRVLLLDEPSMGLAPLLVAEIFRTIQALKDGGMTIFLVEQNAYAALAIADRGYVLETGAVVLTDQGSRLLNDDKVKEAYLGL</sequence>
<dbReference type="EMBL" id="AP007255">
    <property type="protein sequence ID" value="BAE50478.1"/>
    <property type="molecule type" value="Genomic_DNA"/>
</dbReference>
<evidence type="ECO:0000256" key="2">
    <source>
        <dbReference type="ARBA" id="ARBA00022448"/>
    </source>
</evidence>
<dbReference type="GO" id="GO:0016887">
    <property type="term" value="F:ATP hydrolysis activity"/>
    <property type="evidence" value="ECO:0007669"/>
    <property type="project" value="InterPro"/>
</dbReference>
<dbReference type="AlphaFoldDB" id="Q2W6P7"/>
<evidence type="ECO:0000256" key="3">
    <source>
        <dbReference type="ARBA" id="ARBA00022741"/>
    </source>
</evidence>
<dbReference type="PANTHER" id="PTHR43820:SF3">
    <property type="entry name" value="BRANCHED-CHAIN AMINO ACID TRANSPORT SYSTEM,ATP-BINDING PROTEIN"/>
    <property type="match status" value="1"/>
</dbReference>
<keyword evidence="8" id="KW-1185">Reference proteome</keyword>
<dbReference type="GO" id="GO:0005524">
    <property type="term" value="F:ATP binding"/>
    <property type="evidence" value="ECO:0007669"/>
    <property type="project" value="UniProtKB-KW"/>
</dbReference>
<dbReference type="Pfam" id="PF00005">
    <property type="entry name" value="ABC_tran"/>
    <property type="match status" value="1"/>
</dbReference>
<dbReference type="PANTHER" id="PTHR43820">
    <property type="entry name" value="HIGH-AFFINITY BRANCHED-CHAIN AMINO ACID TRANSPORT ATP-BINDING PROTEIN LIVF"/>
    <property type="match status" value="1"/>
</dbReference>
<dbReference type="PROSITE" id="PS00211">
    <property type="entry name" value="ABC_TRANSPORTER_1"/>
    <property type="match status" value="1"/>
</dbReference>
<dbReference type="KEGG" id="mag:amb1674"/>
<gene>
    <name evidence="7" type="ordered locus">amb1674</name>
</gene>
<proteinExistence type="inferred from homology"/>
<dbReference type="CDD" id="cd03224">
    <property type="entry name" value="ABC_TM1139_LivF_branched"/>
    <property type="match status" value="1"/>
</dbReference>
<dbReference type="SUPFAM" id="SSF52540">
    <property type="entry name" value="P-loop containing nucleoside triphosphate hydrolases"/>
    <property type="match status" value="1"/>
</dbReference>
<feature type="domain" description="ABC transporter" evidence="6">
    <location>
        <begin position="7"/>
        <end position="238"/>
    </location>
</feature>
<dbReference type="GO" id="GO:0015807">
    <property type="term" value="P:L-amino acid transport"/>
    <property type="evidence" value="ECO:0007669"/>
    <property type="project" value="TreeGrafter"/>
</dbReference>
<dbReference type="Proteomes" id="UP000007058">
    <property type="component" value="Chromosome"/>
</dbReference>
<keyword evidence="4" id="KW-0067">ATP-binding</keyword>
<organism evidence="7 8">
    <name type="scientific">Paramagnetospirillum magneticum (strain ATCC 700264 / AMB-1)</name>
    <name type="common">Magnetospirillum magneticum</name>
    <dbReference type="NCBI Taxonomy" id="342108"/>
    <lineage>
        <taxon>Bacteria</taxon>
        <taxon>Pseudomonadati</taxon>
        <taxon>Pseudomonadota</taxon>
        <taxon>Alphaproteobacteria</taxon>
        <taxon>Rhodospirillales</taxon>
        <taxon>Magnetospirillaceae</taxon>
        <taxon>Paramagnetospirillum</taxon>
    </lineage>
</organism>
<evidence type="ECO:0000256" key="1">
    <source>
        <dbReference type="ARBA" id="ARBA00005417"/>
    </source>
</evidence>
<dbReference type="InterPro" id="IPR003439">
    <property type="entry name" value="ABC_transporter-like_ATP-bd"/>
</dbReference>
<dbReference type="HOGENOM" id="CLU_000604_1_2_5"/>
<dbReference type="InterPro" id="IPR017871">
    <property type="entry name" value="ABC_transporter-like_CS"/>
</dbReference>
<dbReference type="PROSITE" id="PS50893">
    <property type="entry name" value="ABC_TRANSPORTER_2"/>
    <property type="match status" value="1"/>
</dbReference>
<accession>Q2W6P7</accession>
<dbReference type="InterPro" id="IPR052156">
    <property type="entry name" value="BCAA_Transport_ATP-bd_LivF"/>
</dbReference>
<dbReference type="InterPro" id="IPR003593">
    <property type="entry name" value="AAA+_ATPase"/>
</dbReference>
<reference evidence="7 8" key="1">
    <citation type="journal article" date="2005" name="DNA Res.">
        <title>Complete genome sequence of the facultative anaerobic magnetotactic bacterium Magnetospirillum sp. strain AMB-1.</title>
        <authorList>
            <person name="Matsunaga T."/>
            <person name="Okamura Y."/>
            <person name="Fukuda Y."/>
            <person name="Wahyudi A.T."/>
            <person name="Murase Y."/>
            <person name="Takeyama H."/>
        </authorList>
    </citation>
    <scope>NUCLEOTIDE SEQUENCE [LARGE SCALE GENOMIC DNA]</scope>
    <source>
        <strain evidence="8">ATCC 700264 / AMB-1</strain>
    </source>
</reference>
<dbReference type="STRING" id="342108.amb1674"/>
<dbReference type="SMART" id="SM00382">
    <property type="entry name" value="AAA"/>
    <property type="match status" value="1"/>
</dbReference>
<keyword evidence="5" id="KW-0029">Amino-acid transport</keyword>
<dbReference type="InterPro" id="IPR027417">
    <property type="entry name" value="P-loop_NTPase"/>
</dbReference>
<evidence type="ECO:0000259" key="6">
    <source>
        <dbReference type="PROSITE" id="PS50893"/>
    </source>
</evidence>
<protein>
    <submittedName>
        <fullName evidence="7">ABC-type branched-chain amino acid transport systems</fullName>
    </submittedName>
</protein>
<evidence type="ECO:0000313" key="8">
    <source>
        <dbReference type="Proteomes" id="UP000007058"/>
    </source>
</evidence>
<keyword evidence="3" id="KW-0547">Nucleotide-binding</keyword>
<dbReference type="Gene3D" id="3.40.50.300">
    <property type="entry name" value="P-loop containing nucleotide triphosphate hydrolases"/>
    <property type="match status" value="1"/>
</dbReference>
<evidence type="ECO:0000256" key="5">
    <source>
        <dbReference type="ARBA" id="ARBA00022970"/>
    </source>
</evidence>
<evidence type="ECO:0000256" key="4">
    <source>
        <dbReference type="ARBA" id="ARBA00022840"/>
    </source>
</evidence>
<name>Q2W6P7_PARM1</name>
<dbReference type="GO" id="GO:0015658">
    <property type="term" value="F:branched-chain amino acid transmembrane transporter activity"/>
    <property type="evidence" value="ECO:0007669"/>
    <property type="project" value="TreeGrafter"/>
</dbReference>
<keyword evidence="2" id="KW-0813">Transport</keyword>